<sequence length="471" mass="52970">MEMNSVEENKYAFIFKEKSDLDKVLKMAPWSFRGHLVILRQWDPDKSVENINLDSALFWVQARNLPVRSINTATAKIIGDTIGRFVKTDLVSENQRWRKALRIRVELNVHKPLTDSIKLQTPQGNVICVEIRYGRLSDFCFRCGLIGHKFPSFPNAKNTSIPPDISSFHFGPWLRSESTLSVKPSSSPPQISPMTMEVSGNNPIPINPNPKPSQNPKNLTQNSPVDPCKDSAGLLKVVGQSGNNTCRVQLQNPRTSQPSLLLSPSKPLIAEDLSLDNPDCSMATLNVSDMMGYQFSSFPPSSSRKVVELAQEKGKGPMVSEIRKLNIIAQNLLLHQSPKPDIAHHIRIPLQISPSATMPGNGPTSTLFKRPNPEFLVPDYPKKSKMLKKANPYPETQLDCDSPISQFIIPEPRNYYPPQNRSAILESFKNVPYDMLHSVSTMYHIHEDNSEVNVMSKNKVVVTERKITKWK</sequence>
<dbReference type="Pfam" id="PF14111">
    <property type="entry name" value="DUF4283"/>
    <property type="match status" value="1"/>
</dbReference>
<comment type="caution">
    <text evidence="4">The sequence shown here is derived from an EMBL/GenBank/DDBJ whole genome shotgun (WGS) entry which is preliminary data.</text>
</comment>
<dbReference type="AlphaFoldDB" id="A0AAV6XZ79"/>
<evidence type="ECO:0008006" key="6">
    <source>
        <dbReference type="Google" id="ProtNLM"/>
    </source>
</evidence>
<gene>
    <name evidence="4" type="ORF">BUALT_Bualt02G0054100</name>
</gene>
<reference evidence="4" key="1">
    <citation type="submission" date="2019-10" db="EMBL/GenBank/DDBJ databases">
        <authorList>
            <person name="Zhang R."/>
            <person name="Pan Y."/>
            <person name="Wang J."/>
            <person name="Ma R."/>
            <person name="Yu S."/>
        </authorList>
    </citation>
    <scope>NUCLEOTIDE SEQUENCE</scope>
    <source>
        <strain evidence="4">LA-IB0</strain>
        <tissue evidence="4">Leaf</tissue>
    </source>
</reference>
<feature type="region of interest" description="Disordered" evidence="1">
    <location>
        <begin position="179"/>
        <end position="226"/>
    </location>
</feature>
<evidence type="ECO:0000313" key="5">
    <source>
        <dbReference type="Proteomes" id="UP000826271"/>
    </source>
</evidence>
<evidence type="ECO:0000313" key="4">
    <source>
        <dbReference type="EMBL" id="KAG8387753.1"/>
    </source>
</evidence>
<dbReference type="InterPro" id="IPR040256">
    <property type="entry name" value="At4g02000-like"/>
</dbReference>
<dbReference type="EMBL" id="WHWC01000002">
    <property type="protein sequence ID" value="KAG8387753.1"/>
    <property type="molecule type" value="Genomic_DNA"/>
</dbReference>
<keyword evidence="5" id="KW-1185">Reference proteome</keyword>
<dbReference type="PANTHER" id="PTHR31286:SF178">
    <property type="entry name" value="DUF4283 DOMAIN-CONTAINING PROTEIN"/>
    <property type="match status" value="1"/>
</dbReference>
<evidence type="ECO:0000259" key="3">
    <source>
        <dbReference type="Pfam" id="PF14392"/>
    </source>
</evidence>
<evidence type="ECO:0000259" key="2">
    <source>
        <dbReference type="Pfam" id="PF14111"/>
    </source>
</evidence>
<dbReference type="PANTHER" id="PTHR31286">
    <property type="entry name" value="GLYCINE-RICH CELL WALL STRUCTURAL PROTEIN 1.8-LIKE"/>
    <property type="match status" value="1"/>
</dbReference>
<evidence type="ECO:0000256" key="1">
    <source>
        <dbReference type="SAM" id="MobiDB-lite"/>
    </source>
</evidence>
<dbReference type="InterPro" id="IPR025836">
    <property type="entry name" value="Zn_knuckle_CX2CX4HX4C"/>
</dbReference>
<feature type="domain" description="DUF4283" evidence="2">
    <location>
        <begin position="5"/>
        <end position="48"/>
    </location>
</feature>
<dbReference type="Pfam" id="PF14392">
    <property type="entry name" value="zf-CCHC_4"/>
    <property type="match status" value="1"/>
</dbReference>
<accession>A0AAV6XZ79</accession>
<dbReference type="Proteomes" id="UP000826271">
    <property type="component" value="Unassembled WGS sequence"/>
</dbReference>
<organism evidence="4 5">
    <name type="scientific">Buddleja alternifolia</name>
    <dbReference type="NCBI Taxonomy" id="168488"/>
    <lineage>
        <taxon>Eukaryota</taxon>
        <taxon>Viridiplantae</taxon>
        <taxon>Streptophyta</taxon>
        <taxon>Embryophyta</taxon>
        <taxon>Tracheophyta</taxon>
        <taxon>Spermatophyta</taxon>
        <taxon>Magnoliopsida</taxon>
        <taxon>eudicotyledons</taxon>
        <taxon>Gunneridae</taxon>
        <taxon>Pentapetalae</taxon>
        <taxon>asterids</taxon>
        <taxon>lamiids</taxon>
        <taxon>Lamiales</taxon>
        <taxon>Scrophulariaceae</taxon>
        <taxon>Buddlejeae</taxon>
        <taxon>Buddleja</taxon>
    </lineage>
</organism>
<proteinExistence type="predicted"/>
<dbReference type="InterPro" id="IPR025558">
    <property type="entry name" value="DUF4283"/>
</dbReference>
<protein>
    <recommendedName>
        <fullName evidence="6">DUF4283 domain-containing protein</fullName>
    </recommendedName>
</protein>
<name>A0AAV6XZ79_9LAMI</name>
<feature type="domain" description="Zinc knuckle CX2CX4HX4C" evidence="3">
    <location>
        <begin position="108"/>
        <end position="153"/>
    </location>
</feature>